<proteinExistence type="inferred from homology"/>
<protein>
    <recommendedName>
        <fullName evidence="6">Dolichyl-diphosphooligosaccharide-protein glycosyltransferase subunit OST5</fullName>
    </recommendedName>
</protein>
<dbReference type="AlphaFoldDB" id="A0A1Y1W2C9"/>
<feature type="transmembrane region" description="Helical" evidence="6">
    <location>
        <begin position="58"/>
        <end position="77"/>
    </location>
</feature>
<organism evidence="7 8">
    <name type="scientific">Linderina pennispora</name>
    <dbReference type="NCBI Taxonomy" id="61395"/>
    <lineage>
        <taxon>Eukaryota</taxon>
        <taxon>Fungi</taxon>
        <taxon>Fungi incertae sedis</taxon>
        <taxon>Zoopagomycota</taxon>
        <taxon>Kickxellomycotina</taxon>
        <taxon>Kickxellomycetes</taxon>
        <taxon>Kickxellales</taxon>
        <taxon>Kickxellaceae</taxon>
        <taxon>Linderina</taxon>
    </lineage>
</organism>
<evidence type="ECO:0000313" key="8">
    <source>
        <dbReference type="Proteomes" id="UP000193922"/>
    </source>
</evidence>
<evidence type="ECO:0000256" key="3">
    <source>
        <dbReference type="ARBA" id="ARBA00022692"/>
    </source>
</evidence>
<keyword evidence="4 6" id="KW-1133">Transmembrane helix</keyword>
<comment type="caution">
    <text evidence="7">The sequence shown here is derived from an EMBL/GenBank/DDBJ whole genome shotgun (WGS) entry which is preliminary data.</text>
</comment>
<evidence type="ECO:0000256" key="4">
    <source>
        <dbReference type="ARBA" id="ARBA00022989"/>
    </source>
</evidence>
<dbReference type="Pfam" id="PF05251">
    <property type="entry name" value="Ost5"/>
    <property type="match status" value="1"/>
</dbReference>
<sequence>MATVTSAKQIDELWVGEPFAPVFDRSMHATLALLFAAVGLVYAGKFSITKKDLAKETLFAAVSSVTLGLAAVLTAQACGLYV</sequence>
<feature type="transmembrane region" description="Helical" evidence="6">
    <location>
        <begin position="27"/>
        <end position="46"/>
    </location>
</feature>
<dbReference type="EMBL" id="MCFD01000012">
    <property type="protein sequence ID" value="ORX67582.1"/>
    <property type="molecule type" value="Genomic_DNA"/>
</dbReference>
<comment type="similarity">
    <text evidence="2 6">Belongs to the OST5 family.</text>
</comment>
<dbReference type="InterPro" id="IPR007915">
    <property type="entry name" value="TMEM258/Ost5"/>
</dbReference>
<dbReference type="Proteomes" id="UP000193922">
    <property type="component" value="Unassembled WGS sequence"/>
</dbReference>
<comment type="subcellular location">
    <subcellularLocation>
        <location evidence="1 6">Membrane</location>
        <topology evidence="1 6">Multi-pass membrane protein</topology>
    </subcellularLocation>
</comment>
<keyword evidence="8" id="KW-1185">Reference proteome</keyword>
<name>A0A1Y1W2C9_9FUNG</name>
<gene>
    <name evidence="7" type="ORF">DL89DRAFT_269374</name>
</gene>
<keyword evidence="5 6" id="KW-0472">Membrane</keyword>
<dbReference type="RefSeq" id="XP_040741469.1">
    <property type="nucleotide sequence ID" value="XM_040888276.1"/>
</dbReference>
<comment type="subunit">
    <text evidence="6">Component of the oligosaccharyltransferase (OST) complex.</text>
</comment>
<dbReference type="GO" id="GO:0008250">
    <property type="term" value="C:oligosaccharyltransferase complex"/>
    <property type="evidence" value="ECO:0007669"/>
    <property type="project" value="UniProtKB-UniRule"/>
</dbReference>
<dbReference type="GO" id="GO:0006487">
    <property type="term" value="P:protein N-linked glycosylation"/>
    <property type="evidence" value="ECO:0007669"/>
    <property type="project" value="UniProtKB-UniRule"/>
</dbReference>
<dbReference type="OrthoDB" id="18408at2759"/>
<evidence type="ECO:0000313" key="7">
    <source>
        <dbReference type="EMBL" id="ORX67582.1"/>
    </source>
</evidence>
<reference evidence="7 8" key="1">
    <citation type="submission" date="2016-07" db="EMBL/GenBank/DDBJ databases">
        <title>Pervasive Adenine N6-methylation of Active Genes in Fungi.</title>
        <authorList>
            <consortium name="DOE Joint Genome Institute"/>
            <person name="Mondo S.J."/>
            <person name="Dannebaum R.O."/>
            <person name="Kuo R.C."/>
            <person name="Labutti K."/>
            <person name="Haridas S."/>
            <person name="Kuo A."/>
            <person name="Salamov A."/>
            <person name="Ahrendt S.R."/>
            <person name="Lipzen A."/>
            <person name="Sullivan W."/>
            <person name="Andreopoulos W.B."/>
            <person name="Clum A."/>
            <person name="Lindquist E."/>
            <person name="Daum C."/>
            <person name="Ramamoorthy G.K."/>
            <person name="Gryganskyi A."/>
            <person name="Culley D."/>
            <person name="Magnuson J.K."/>
            <person name="James T.Y."/>
            <person name="O'Malley M.A."/>
            <person name="Stajich J.E."/>
            <person name="Spatafora J.W."/>
            <person name="Visel A."/>
            <person name="Grigoriev I.V."/>
        </authorList>
    </citation>
    <scope>NUCLEOTIDE SEQUENCE [LARGE SCALE GENOMIC DNA]</scope>
    <source>
        <strain evidence="7 8">ATCC 12442</strain>
    </source>
</reference>
<accession>A0A1Y1W2C9</accession>
<dbReference type="GeneID" id="63804924"/>
<evidence type="ECO:0000256" key="2">
    <source>
        <dbReference type="ARBA" id="ARBA00009825"/>
    </source>
</evidence>
<evidence type="ECO:0000256" key="6">
    <source>
        <dbReference type="RuleBase" id="RU367008"/>
    </source>
</evidence>
<evidence type="ECO:0000256" key="1">
    <source>
        <dbReference type="ARBA" id="ARBA00004141"/>
    </source>
</evidence>
<comment type="function">
    <text evidence="6">Subunit of the oligosaccharyl transferase (OST) complex that catalyzes the initial transfer of a defined glycan (Glc(3)Man(9)GlcNAc(2) in eukaryotes) from the lipid carrier dolichol-pyrophosphate to an asparagine residue within an Asn-X-Ser/Thr consensus motif in nascent polypeptide chains, the first step in protein N-glycosylation. N-glycosylation occurs cotranslationally and the complex associates with the Sec61 complex at the channel-forming translocon complex that mediates protein translocation across the endoplasmic reticulum (ER). All subunits are required for a maximal enzyme activity.</text>
</comment>
<keyword evidence="3 6" id="KW-0812">Transmembrane</keyword>
<evidence type="ECO:0000256" key="5">
    <source>
        <dbReference type="ARBA" id="ARBA00023136"/>
    </source>
</evidence>